<dbReference type="KEGG" id="psn:Pedsa_1694"/>
<dbReference type="GO" id="GO:0017057">
    <property type="term" value="F:6-phosphogluconolactonase activity"/>
    <property type="evidence" value="ECO:0007669"/>
    <property type="project" value="UniProtKB-EC"/>
</dbReference>
<dbReference type="OrthoDB" id="9790815at2"/>
<dbReference type="PANTHER" id="PTHR30344:SF1">
    <property type="entry name" value="6-PHOSPHOGLUCONOLACTONASE"/>
    <property type="match status" value="1"/>
</dbReference>
<dbReference type="PANTHER" id="PTHR30344">
    <property type="entry name" value="6-PHOSPHOGLUCONOLACTONASE-RELATED"/>
    <property type="match status" value="1"/>
</dbReference>
<keyword evidence="2" id="KW-0119">Carbohydrate metabolism</keyword>
<organism evidence="3 4">
    <name type="scientific">Pseudopedobacter saltans (strain ATCC 51119 / DSM 12145 / JCM 21818 / CCUG 39354 / LMG 10337 / NBRC 100064 / NCIMB 13643)</name>
    <name type="common">Pedobacter saltans</name>
    <dbReference type="NCBI Taxonomy" id="762903"/>
    <lineage>
        <taxon>Bacteria</taxon>
        <taxon>Pseudomonadati</taxon>
        <taxon>Bacteroidota</taxon>
        <taxon>Sphingobacteriia</taxon>
        <taxon>Sphingobacteriales</taxon>
        <taxon>Sphingobacteriaceae</taxon>
        <taxon>Pseudopedobacter</taxon>
    </lineage>
</organism>
<dbReference type="Gene3D" id="2.130.10.10">
    <property type="entry name" value="YVTN repeat-like/Quinoprotein amine dehydrogenase"/>
    <property type="match status" value="1"/>
</dbReference>
<sequence length="375" mass="41949">MKLLFTTIFLLLNTMYHSLCSAKDKYFLVIGTYTKSQDKGIFVYEFDTKIGGLKFVSNTEQIKNPSFLTFNKKQDKIYSVGEENGGLVYSFDFDQTTGRLKLINQQRTNGVHPCYVTLSNDDKYLFAANYSSGNLSSFPIGEKGEIHKIDQLIQHLGKGIKPQQNSAHAHSIINIPNTDQFLSADLGADKIYRYLYNPQQKEILSPYPSQEYIELEKGVGPRHITFNQTGKIAYVINELEATVSVLVLNDDKFSEIQQIRMNSDDFSGVNGAADIHISKDGKFLYASNRGSANEIVIFSVDKKSGKLIRTGNQSTLGKAPRNFAIDPTDNFLLVANQNTNDVIVFKRDKKTGTLSDTGNKINIGSPVCLIFSKQQ</sequence>
<evidence type="ECO:0000313" key="3">
    <source>
        <dbReference type="EMBL" id="ADY52251.1"/>
    </source>
</evidence>
<dbReference type="SUPFAM" id="SSF51004">
    <property type="entry name" value="C-terminal (heme d1) domain of cytochrome cd1-nitrite reductase"/>
    <property type="match status" value="1"/>
</dbReference>
<comment type="similarity">
    <text evidence="1">Belongs to the cycloisomerase 2 family.</text>
</comment>
<dbReference type="FunFam" id="2.130.10.10:FF:000306">
    <property type="entry name" value="3-carboxymuconate cyclase"/>
    <property type="match status" value="1"/>
</dbReference>
<accession>F0S7J1</accession>
<dbReference type="Pfam" id="PF10282">
    <property type="entry name" value="Lactonase"/>
    <property type="match status" value="1"/>
</dbReference>
<evidence type="ECO:0000256" key="2">
    <source>
        <dbReference type="ARBA" id="ARBA00022526"/>
    </source>
</evidence>
<dbReference type="InterPro" id="IPR019405">
    <property type="entry name" value="Lactonase_7-beta_prop"/>
</dbReference>
<dbReference type="InterPro" id="IPR011048">
    <property type="entry name" value="Haem_d1_sf"/>
</dbReference>
<proteinExistence type="inferred from homology"/>
<keyword evidence="3" id="KW-0378">Hydrolase</keyword>
<dbReference type="InterPro" id="IPR050282">
    <property type="entry name" value="Cycloisomerase_2"/>
</dbReference>
<dbReference type="EMBL" id="CP002545">
    <property type="protein sequence ID" value="ADY52251.1"/>
    <property type="molecule type" value="Genomic_DNA"/>
</dbReference>
<dbReference type="HOGENOM" id="CLU_038716_3_0_10"/>
<protein>
    <submittedName>
        <fullName evidence="3">6-phosphogluconolactonase</fullName>
        <ecNumber evidence="3">3.1.1.31</ecNumber>
    </submittedName>
</protein>
<keyword evidence="2" id="KW-0313">Glucose metabolism</keyword>
<dbReference type="Proteomes" id="UP000000310">
    <property type="component" value="Chromosome"/>
</dbReference>
<reference evidence="3 4" key="1">
    <citation type="journal article" date="2011" name="Stand. Genomic Sci.">
        <title>Complete genome sequence of the gliding, heparinolytic Pedobacter saltans type strain (113).</title>
        <authorList>
            <person name="Liolios K."/>
            <person name="Sikorski J."/>
            <person name="Lu M."/>
            <person name="Nolan M."/>
            <person name="Lapidus A."/>
            <person name="Lucas S."/>
            <person name="Hammon N."/>
            <person name="Deshpande S."/>
            <person name="Cheng J.F."/>
            <person name="Tapia R."/>
            <person name="Han C."/>
            <person name="Goodwin L."/>
            <person name="Pitluck S."/>
            <person name="Huntemann M."/>
            <person name="Ivanova N."/>
            <person name="Pagani I."/>
            <person name="Mavromatis K."/>
            <person name="Ovchinikova G."/>
            <person name="Pati A."/>
            <person name="Chen A."/>
            <person name="Palaniappan K."/>
            <person name="Land M."/>
            <person name="Hauser L."/>
            <person name="Brambilla E.M."/>
            <person name="Kotsyurbenko O."/>
            <person name="Rohde M."/>
            <person name="Tindall B.J."/>
            <person name="Abt B."/>
            <person name="Goker M."/>
            <person name="Detter J.C."/>
            <person name="Woyke T."/>
            <person name="Bristow J."/>
            <person name="Eisen J.A."/>
            <person name="Markowitz V."/>
            <person name="Hugenholtz P."/>
            <person name="Klenk H.P."/>
            <person name="Kyrpides N.C."/>
        </authorList>
    </citation>
    <scope>NUCLEOTIDE SEQUENCE [LARGE SCALE GENOMIC DNA]</scope>
    <source>
        <strain evidence="4">ATCC 51119 / DSM 12145 / JCM 21818 / LMG 10337 / NBRC 100064 / NCIMB 13643</strain>
    </source>
</reference>
<evidence type="ECO:0000313" key="4">
    <source>
        <dbReference type="Proteomes" id="UP000000310"/>
    </source>
</evidence>
<dbReference type="EC" id="3.1.1.31" evidence="3"/>
<name>F0S7J1_PSESL</name>
<dbReference type="STRING" id="762903.Pedsa_1694"/>
<gene>
    <name evidence="3" type="ordered locus">Pedsa_1694</name>
</gene>
<dbReference type="eggNOG" id="COG2706">
    <property type="taxonomic scope" value="Bacteria"/>
</dbReference>
<reference evidence="4" key="2">
    <citation type="submission" date="2011-02" db="EMBL/GenBank/DDBJ databases">
        <title>The complete genome of Pedobacter saltans DSM 12145.</title>
        <authorList>
            <consortium name="US DOE Joint Genome Institute (JGI-PGF)"/>
            <person name="Lucas S."/>
            <person name="Copeland A."/>
            <person name="Lapidus A."/>
            <person name="Bruce D."/>
            <person name="Goodwin L."/>
            <person name="Pitluck S."/>
            <person name="Kyrpides N."/>
            <person name="Mavromatis K."/>
            <person name="Pagani I."/>
            <person name="Ivanova N."/>
            <person name="Ovchinnikova G."/>
            <person name="Lu M."/>
            <person name="Detter J.C."/>
            <person name="Han C."/>
            <person name="Land M."/>
            <person name="Hauser L."/>
            <person name="Markowitz V."/>
            <person name="Cheng J.-F."/>
            <person name="Hugenholtz P."/>
            <person name="Woyke T."/>
            <person name="Wu D."/>
            <person name="Tindall B."/>
            <person name="Pomrenke H.G."/>
            <person name="Brambilla E."/>
            <person name="Klenk H.-P."/>
            <person name="Eisen J.A."/>
        </authorList>
    </citation>
    <scope>NUCLEOTIDE SEQUENCE [LARGE SCALE GENOMIC DNA]</scope>
    <source>
        <strain evidence="4">ATCC 51119 / DSM 12145 / JCM 21818 / LMG 10337 / NBRC 100064 / NCIMB 13643</strain>
    </source>
</reference>
<dbReference type="InterPro" id="IPR015943">
    <property type="entry name" value="WD40/YVTN_repeat-like_dom_sf"/>
</dbReference>
<dbReference type="AlphaFoldDB" id="F0S7J1"/>
<evidence type="ECO:0000256" key="1">
    <source>
        <dbReference type="ARBA" id="ARBA00005564"/>
    </source>
</evidence>
<dbReference type="GO" id="GO:0006006">
    <property type="term" value="P:glucose metabolic process"/>
    <property type="evidence" value="ECO:0007669"/>
    <property type="project" value="UniProtKB-KW"/>
</dbReference>
<keyword evidence="4" id="KW-1185">Reference proteome</keyword>